<dbReference type="Pfam" id="PF00063">
    <property type="entry name" value="Myosin_head"/>
    <property type="match status" value="1"/>
</dbReference>
<comment type="caution">
    <text evidence="6">Lacks conserved residue(s) required for the propagation of feature annotation.</text>
</comment>
<evidence type="ECO:0000256" key="2">
    <source>
        <dbReference type="ARBA" id="ARBA00022840"/>
    </source>
</evidence>
<dbReference type="GO" id="GO:0003774">
    <property type="term" value="F:cytoskeletal motor activity"/>
    <property type="evidence" value="ECO:0007669"/>
    <property type="project" value="UniProtKB-UniRule"/>
</dbReference>
<evidence type="ECO:0000256" key="4">
    <source>
        <dbReference type="ARBA" id="ARBA00023175"/>
    </source>
</evidence>
<dbReference type="PRINTS" id="PR00193">
    <property type="entry name" value="MYOSINHEAVY"/>
</dbReference>
<gene>
    <name evidence="8" type="ORF">Csa_6G361660</name>
</gene>
<dbReference type="eggNOG" id="KOG0160">
    <property type="taxonomic scope" value="Eukaryota"/>
</dbReference>
<dbReference type="Gramene" id="KGN47581">
    <property type="protein sequence ID" value="KGN47581"/>
    <property type="gene ID" value="Csa_6G361660"/>
</dbReference>
<dbReference type="STRING" id="3659.A0A0A0KIK2"/>
<dbReference type="OMA" id="DISRYEY"/>
<dbReference type="InterPro" id="IPR001609">
    <property type="entry name" value="Myosin_head_motor_dom-like"/>
</dbReference>
<keyword evidence="4 6" id="KW-0505">Motor protein</keyword>
<dbReference type="PANTHER" id="PTHR13140">
    <property type="entry name" value="MYOSIN"/>
    <property type="match status" value="1"/>
</dbReference>
<dbReference type="Gene3D" id="1.20.120.720">
    <property type="entry name" value="Myosin VI head, motor domain, U50 subdomain"/>
    <property type="match status" value="1"/>
</dbReference>
<keyword evidence="9" id="KW-1185">Reference proteome</keyword>
<dbReference type="GO" id="GO:0003779">
    <property type="term" value="F:actin binding"/>
    <property type="evidence" value="ECO:0007669"/>
    <property type="project" value="UniProtKB-KW"/>
</dbReference>
<keyword evidence="1 6" id="KW-0547">Nucleotide-binding</keyword>
<reference evidence="8 9" key="2">
    <citation type="journal article" date="2009" name="PLoS ONE">
        <title>An integrated genetic and cytogenetic map of the cucumber genome.</title>
        <authorList>
            <person name="Ren Y."/>
            <person name="Zhang Z."/>
            <person name="Liu J."/>
            <person name="Staub J.E."/>
            <person name="Han Y."/>
            <person name="Cheng Z."/>
            <person name="Li X."/>
            <person name="Lu J."/>
            <person name="Miao H."/>
            <person name="Kang H."/>
            <person name="Xie B."/>
            <person name="Gu X."/>
            <person name="Wang X."/>
            <person name="Du Y."/>
            <person name="Jin W."/>
            <person name="Huang S."/>
        </authorList>
    </citation>
    <scope>NUCLEOTIDE SEQUENCE [LARGE SCALE GENOMIC DNA]</scope>
    <source>
        <strain evidence="9">cv. 9930</strain>
    </source>
</reference>
<organism evidence="8 9">
    <name type="scientific">Cucumis sativus</name>
    <name type="common">Cucumber</name>
    <dbReference type="NCBI Taxonomy" id="3659"/>
    <lineage>
        <taxon>Eukaryota</taxon>
        <taxon>Viridiplantae</taxon>
        <taxon>Streptophyta</taxon>
        <taxon>Embryophyta</taxon>
        <taxon>Tracheophyta</taxon>
        <taxon>Spermatophyta</taxon>
        <taxon>Magnoliopsida</taxon>
        <taxon>eudicotyledons</taxon>
        <taxon>Gunneridae</taxon>
        <taxon>Pentapetalae</taxon>
        <taxon>rosids</taxon>
        <taxon>fabids</taxon>
        <taxon>Cucurbitales</taxon>
        <taxon>Cucurbitaceae</taxon>
        <taxon>Benincaseae</taxon>
        <taxon>Cucumis</taxon>
    </lineage>
</organism>
<dbReference type="GO" id="GO:0030048">
    <property type="term" value="P:actin filament-based movement"/>
    <property type="evidence" value="ECO:0007669"/>
    <property type="project" value="UniProtKB-ARBA"/>
</dbReference>
<dbReference type="SUPFAM" id="SSF52540">
    <property type="entry name" value="P-loop containing nucleoside triphosphate hydrolases"/>
    <property type="match status" value="1"/>
</dbReference>
<reference evidence="8 9" key="1">
    <citation type="journal article" date="2009" name="Nat. Genet.">
        <title>The genome of the cucumber, Cucumis sativus L.</title>
        <authorList>
            <person name="Huang S."/>
            <person name="Li R."/>
            <person name="Zhang Z."/>
            <person name="Li L."/>
            <person name="Gu X."/>
            <person name="Fan W."/>
            <person name="Lucas W.J."/>
            <person name="Wang X."/>
            <person name="Xie B."/>
            <person name="Ni P."/>
            <person name="Ren Y."/>
            <person name="Zhu H."/>
            <person name="Li J."/>
            <person name="Lin K."/>
            <person name="Jin W."/>
            <person name="Fei Z."/>
            <person name="Li G."/>
            <person name="Staub J."/>
            <person name="Kilian A."/>
            <person name="van der Vossen E.A."/>
            <person name="Wu Y."/>
            <person name="Guo J."/>
            <person name="He J."/>
            <person name="Jia Z."/>
            <person name="Ren Y."/>
            <person name="Tian G."/>
            <person name="Lu Y."/>
            <person name="Ruan J."/>
            <person name="Qian W."/>
            <person name="Wang M."/>
            <person name="Huang Q."/>
            <person name="Li B."/>
            <person name="Xuan Z."/>
            <person name="Cao J."/>
            <person name="Asan"/>
            <person name="Wu Z."/>
            <person name="Zhang J."/>
            <person name="Cai Q."/>
            <person name="Bai Y."/>
            <person name="Zhao B."/>
            <person name="Han Y."/>
            <person name="Li Y."/>
            <person name="Li X."/>
            <person name="Wang S."/>
            <person name="Shi Q."/>
            <person name="Liu S."/>
            <person name="Cho W.K."/>
            <person name="Kim J.Y."/>
            <person name="Xu Y."/>
            <person name="Heller-Uszynska K."/>
            <person name="Miao H."/>
            <person name="Cheng Z."/>
            <person name="Zhang S."/>
            <person name="Wu J."/>
            <person name="Yang Y."/>
            <person name="Kang H."/>
            <person name="Li M."/>
            <person name="Liang H."/>
            <person name="Ren X."/>
            <person name="Shi Z."/>
            <person name="Wen M."/>
            <person name="Jian M."/>
            <person name="Yang H."/>
            <person name="Zhang G."/>
            <person name="Yang Z."/>
            <person name="Chen R."/>
            <person name="Liu S."/>
            <person name="Li J."/>
            <person name="Ma L."/>
            <person name="Liu H."/>
            <person name="Zhou Y."/>
            <person name="Zhao J."/>
            <person name="Fang X."/>
            <person name="Li G."/>
            <person name="Fang L."/>
            <person name="Li Y."/>
            <person name="Liu D."/>
            <person name="Zheng H."/>
            <person name="Zhang Y."/>
            <person name="Qin N."/>
            <person name="Li Z."/>
            <person name="Yang G."/>
            <person name="Yang S."/>
            <person name="Bolund L."/>
            <person name="Kristiansen K."/>
            <person name="Zheng H."/>
            <person name="Li S."/>
            <person name="Zhang X."/>
            <person name="Yang H."/>
            <person name="Wang J."/>
            <person name="Sun R."/>
            <person name="Zhang B."/>
            <person name="Jiang S."/>
            <person name="Wang J."/>
            <person name="Du Y."/>
            <person name="Li S."/>
        </authorList>
    </citation>
    <scope>NUCLEOTIDE SEQUENCE [LARGE SCALE GENOMIC DNA]</scope>
    <source>
        <strain evidence="9">cv. 9930</strain>
    </source>
</reference>
<dbReference type="GO" id="GO:0005524">
    <property type="term" value="F:ATP binding"/>
    <property type="evidence" value="ECO:0007669"/>
    <property type="project" value="UniProtKB-UniRule"/>
</dbReference>
<dbReference type="PROSITE" id="PS51456">
    <property type="entry name" value="MYOSIN_MOTOR"/>
    <property type="match status" value="1"/>
</dbReference>
<sequence length="245" mass="27422">MEQYKGAPFGELSPHVFAVADASYRAMISEGRSQSILVSGESGAGKTETTKLIMQYLTFVGGRASGDNRTVEQQVLESNPLLEAFGNARTVRNDNSSRFGKFVEIQFDTNGRISGAAIRTYLLERSRVVQITNPERNYHCFYQLCASGRDAEKYKLDHPSHFRYLNQSKTYELDGVSNAEEYIRTRRAMDIVGISHEDQEAIFRTLAAILHLGNVEFSPGKEYDSSVLKDEKSSFHLGVASNLLM</sequence>
<protein>
    <recommendedName>
        <fullName evidence="7">Myosin motor domain-containing protein</fullName>
    </recommendedName>
</protein>
<dbReference type="InterPro" id="IPR036961">
    <property type="entry name" value="Kinesin_motor_dom_sf"/>
</dbReference>
<reference evidence="8 9" key="3">
    <citation type="journal article" date="2010" name="BMC Genomics">
        <title>Transcriptome sequencing and comparative analysis of cucumber flowers with different sex types.</title>
        <authorList>
            <person name="Guo S."/>
            <person name="Zheng Y."/>
            <person name="Joung J.G."/>
            <person name="Liu S."/>
            <person name="Zhang Z."/>
            <person name="Crasta O.R."/>
            <person name="Sobral B.W."/>
            <person name="Xu Y."/>
            <person name="Huang S."/>
            <person name="Fei Z."/>
        </authorList>
    </citation>
    <scope>NUCLEOTIDE SEQUENCE [LARGE SCALE GENOMIC DNA]</scope>
    <source>
        <strain evidence="9">cv. 9930</strain>
    </source>
</reference>
<keyword evidence="2 6" id="KW-0067">ATP-binding</keyword>
<feature type="domain" description="Myosin motor" evidence="7">
    <location>
        <begin position="1"/>
        <end position="245"/>
    </location>
</feature>
<reference evidence="8 9" key="4">
    <citation type="journal article" date="2011" name="BMC Genomics">
        <title>RNA-Seq improves annotation of protein-coding genes in the cucumber genome.</title>
        <authorList>
            <person name="Li Z."/>
            <person name="Zhang Z."/>
            <person name="Yan P."/>
            <person name="Huang S."/>
            <person name="Fei Z."/>
            <person name="Lin K."/>
        </authorList>
    </citation>
    <scope>NUCLEOTIDE SEQUENCE [LARGE SCALE GENOMIC DNA]</scope>
    <source>
        <strain evidence="9">cv. 9930</strain>
    </source>
</reference>
<keyword evidence="3 6" id="KW-0518">Myosin</keyword>
<dbReference type="PANTHER" id="PTHR13140:SF781">
    <property type="entry name" value="MYOSIN-15"/>
    <property type="match status" value="1"/>
</dbReference>
<dbReference type="FunFam" id="1.10.10.820:FF:000001">
    <property type="entry name" value="Myosin heavy chain"/>
    <property type="match status" value="1"/>
</dbReference>
<accession>A0A0A0KIK2</accession>
<name>A0A0A0KIK2_CUCSA</name>
<dbReference type="GO" id="GO:0016459">
    <property type="term" value="C:myosin complex"/>
    <property type="evidence" value="ECO:0007669"/>
    <property type="project" value="UniProtKB-KW"/>
</dbReference>
<evidence type="ECO:0000256" key="5">
    <source>
        <dbReference type="ARBA" id="ARBA00023203"/>
    </source>
</evidence>
<evidence type="ECO:0000313" key="8">
    <source>
        <dbReference type="EMBL" id="KGN47581.1"/>
    </source>
</evidence>
<dbReference type="Gene3D" id="3.40.850.10">
    <property type="entry name" value="Kinesin motor domain"/>
    <property type="match status" value="1"/>
</dbReference>
<comment type="similarity">
    <text evidence="6">Belongs to the TRAFAC class myosin-kinesin ATPase superfamily. Myosin family.</text>
</comment>
<dbReference type="InterPro" id="IPR027417">
    <property type="entry name" value="P-loop_NTPase"/>
</dbReference>
<dbReference type="EMBL" id="CM002927">
    <property type="protein sequence ID" value="KGN47581.1"/>
    <property type="molecule type" value="Genomic_DNA"/>
</dbReference>
<evidence type="ECO:0000256" key="3">
    <source>
        <dbReference type="ARBA" id="ARBA00023123"/>
    </source>
</evidence>
<dbReference type="SMART" id="SM00242">
    <property type="entry name" value="MYSc"/>
    <property type="match status" value="1"/>
</dbReference>
<feature type="binding site" evidence="6">
    <location>
        <begin position="40"/>
        <end position="47"/>
    </location>
    <ligand>
        <name>ATP</name>
        <dbReference type="ChEBI" id="CHEBI:30616"/>
    </ligand>
</feature>
<proteinExistence type="inferred from homology"/>
<evidence type="ECO:0000313" key="9">
    <source>
        <dbReference type="Proteomes" id="UP000029981"/>
    </source>
</evidence>
<evidence type="ECO:0000256" key="1">
    <source>
        <dbReference type="ARBA" id="ARBA00022741"/>
    </source>
</evidence>
<dbReference type="Proteomes" id="UP000029981">
    <property type="component" value="Chromosome 6"/>
</dbReference>
<evidence type="ECO:0000256" key="6">
    <source>
        <dbReference type="PROSITE-ProRule" id="PRU00782"/>
    </source>
</evidence>
<evidence type="ECO:0000259" key="7">
    <source>
        <dbReference type="PROSITE" id="PS51456"/>
    </source>
</evidence>
<dbReference type="AlphaFoldDB" id="A0A0A0KIK2"/>
<keyword evidence="5 6" id="KW-0009">Actin-binding</keyword>
<dbReference type="Gene3D" id="1.10.10.820">
    <property type="match status" value="1"/>
</dbReference>